<dbReference type="SUPFAM" id="SSF53901">
    <property type="entry name" value="Thiolase-like"/>
    <property type="match status" value="2"/>
</dbReference>
<dbReference type="STRING" id="1423783.FC50_GL000718"/>
<evidence type="ECO:0000256" key="3">
    <source>
        <dbReference type="ARBA" id="ARBA00022679"/>
    </source>
</evidence>
<dbReference type="PATRIC" id="fig|1423783.4.peg.742"/>
<evidence type="ECO:0000259" key="9">
    <source>
        <dbReference type="Pfam" id="PF02803"/>
    </source>
</evidence>
<dbReference type="InterPro" id="IPR020613">
    <property type="entry name" value="Thiolase_CS"/>
</dbReference>
<evidence type="ECO:0000256" key="1">
    <source>
        <dbReference type="ARBA" id="ARBA00010982"/>
    </source>
</evidence>
<dbReference type="InterPro" id="IPR020610">
    <property type="entry name" value="Thiolase_AS"/>
</dbReference>
<evidence type="ECO:0000256" key="5">
    <source>
        <dbReference type="ARBA" id="ARBA00030755"/>
    </source>
</evidence>
<organism evidence="10 11">
    <name type="scientific">Lacticaseibacillus pantheris DSM 15945 = JCM 12539 = NBRC 106106</name>
    <dbReference type="NCBI Taxonomy" id="1423783"/>
    <lineage>
        <taxon>Bacteria</taxon>
        <taxon>Bacillati</taxon>
        <taxon>Bacillota</taxon>
        <taxon>Bacilli</taxon>
        <taxon>Lactobacillales</taxon>
        <taxon>Lactobacillaceae</taxon>
        <taxon>Lacticaseibacillus</taxon>
    </lineage>
</organism>
<feature type="domain" description="Thiolase N-terminal" evidence="8">
    <location>
        <begin position="4"/>
        <end position="262"/>
    </location>
</feature>
<evidence type="ECO:0000313" key="11">
    <source>
        <dbReference type="Proteomes" id="UP000051922"/>
    </source>
</evidence>
<dbReference type="InterPro" id="IPR020615">
    <property type="entry name" value="Thiolase_acyl_enz_int_AS"/>
</dbReference>
<dbReference type="InterPro" id="IPR020616">
    <property type="entry name" value="Thiolase_N"/>
</dbReference>
<dbReference type="Pfam" id="PF00108">
    <property type="entry name" value="Thiolase_N"/>
    <property type="match status" value="1"/>
</dbReference>
<comment type="caution">
    <text evidence="10">The sequence shown here is derived from an EMBL/GenBank/DDBJ whole genome shotgun (WGS) entry which is preliminary data.</text>
</comment>
<sequence length="393" mass="40952">MTEVVIAGAVRTPIGKFGGELSSKSAVELGVVAAQAAIDRAGLQPDQVNRAIFGNVYQANNGQNVARQVALNSGMAHSSTAMTVNEVCGSGLQAIHLGAAAIQMGEADVVLVGGTESMSNVPFYAPQMRWGHVLGNAQFTDGLLKDGLLDAFSGHHMGITAENVASQYNISREDQDSFALASHQKAVAAQEAGRFEAEIVPVTVHQKKGDVVVTTDEAPRPDTSLTKLARLRPAFQDGGTVTAGNASGLNDGASAMLLMSKETAERLGVTYQAVIDDFAEVGVDPELMGYSPKYVVKQLLQRADVQVNAIDRYEINEAFAAQSVAVVRDLGLDDARVNVNGGAVALGHPLGASGARIVTTLIHDLQQADATTGIAALCIGGGLGMGLRLHREA</sequence>
<feature type="active site" description="Proton acceptor" evidence="6">
    <location>
        <position position="378"/>
    </location>
</feature>
<dbReference type="InterPro" id="IPR020617">
    <property type="entry name" value="Thiolase_C"/>
</dbReference>
<feature type="domain" description="Thiolase C-terminal" evidence="9">
    <location>
        <begin position="270"/>
        <end position="387"/>
    </location>
</feature>
<dbReference type="GO" id="GO:0003985">
    <property type="term" value="F:acetyl-CoA C-acetyltransferase activity"/>
    <property type="evidence" value="ECO:0007669"/>
    <property type="project" value="UniProtKB-EC"/>
</dbReference>
<feature type="active site" description="Acyl-thioester intermediate" evidence="6">
    <location>
        <position position="88"/>
    </location>
</feature>
<dbReference type="PROSITE" id="PS00098">
    <property type="entry name" value="THIOLASE_1"/>
    <property type="match status" value="1"/>
</dbReference>
<reference evidence="10 11" key="1">
    <citation type="journal article" date="2015" name="Genome Announc.">
        <title>Expanding the biotechnology potential of lactobacilli through comparative genomics of 213 strains and associated genera.</title>
        <authorList>
            <person name="Sun Z."/>
            <person name="Harris H.M."/>
            <person name="McCann A."/>
            <person name="Guo C."/>
            <person name="Argimon S."/>
            <person name="Zhang W."/>
            <person name="Yang X."/>
            <person name="Jeffery I.B."/>
            <person name="Cooney J.C."/>
            <person name="Kagawa T.F."/>
            <person name="Liu W."/>
            <person name="Song Y."/>
            <person name="Salvetti E."/>
            <person name="Wrobel A."/>
            <person name="Rasinkangas P."/>
            <person name="Parkhill J."/>
            <person name="Rea M.C."/>
            <person name="O'Sullivan O."/>
            <person name="Ritari J."/>
            <person name="Douillard F.P."/>
            <person name="Paul Ross R."/>
            <person name="Yang R."/>
            <person name="Briner A.E."/>
            <person name="Felis G.E."/>
            <person name="de Vos W.M."/>
            <person name="Barrangou R."/>
            <person name="Klaenhammer T.R."/>
            <person name="Caufield P.W."/>
            <person name="Cui Y."/>
            <person name="Zhang H."/>
            <person name="O'Toole P.W."/>
        </authorList>
    </citation>
    <scope>NUCLEOTIDE SEQUENCE [LARGE SCALE GENOMIC DNA]</scope>
    <source>
        <strain evidence="10 11">DSM 15945</strain>
    </source>
</reference>
<proteinExistence type="inferred from homology"/>
<dbReference type="EMBL" id="AZFJ01000044">
    <property type="protein sequence ID" value="KRL86470.1"/>
    <property type="molecule type" value="Genomic_DNA"/>
</dbReference>
<dbReference type="PROSITE" id="PS00737">
    <property type="entry name" value="THIOLASE_2"/>
    <property type="match status" value="1"/>
</dbReference>
<protein>
    <recommendedName>
        <fullName evidence="2">acetyl-CoA C-acetyltransferase</fullName>
        <ecNumber evidence="2">2.3.1.9</ecNumber>
    </recommendedName>
    <alternativeName>
        <fullName evidence="5">Acetoacetyl-CoA thiolase</fullName>
    </alternativeName>
</protein>
<keyword evidence="3 7" id="KW-0808">Transferase</keyword>
<evidence type="ECO:0000256" key="2">
    <source>
        <dbReference type="ARBA" id="ARBA00012705"/>
    </source>
</evidence>
<accession>A0A0R1TZD0</accession>
<comment type="similarity">
    <text evidence="1 7">Belongs to the thiolase-like superfamily. Thiolase family.</text>
</comment>
<dbReference type="CDD" id="cd00751">
    <property type="entry name" value="thiolase"/>
    <property type="match status" value="1"/>
</dbReference>
<dbReference type="NCBIfam" id="TIGR01930">
    <property type="entry name" value="AcCoA-C-Actrans"/>
    <property type="match status" value="1"/>
</dbReference>
<dbReference type="OrthoDB" id="9764892at2"/>
<dbReference type="InterPro" id="IPR016039">
    <property type="entry name" value="Thiolase-like"/>
</dbReference>
<dbReference type="AlphaFoldDB" id="A0A0R1TZD0"/>
<dbReference type="PROSITE" id="PS00099">
    <property type="entry name" value="THIOLASE_3"/>
    <property type="match status" value="1"/>
</dbReference>
<feature type="active site" description="Proton acceptor" evidence="6">
    <location>
        <position position="348"/>
    </location>
</feature>
<dbReference type="Gene3D" id="3.40.47.10">
    <property type="match status" value="2"/>
</dbReference>
<evidence type="ECO:0000313" key="10">
    <source>
        <dbReference type="EMBL" id="KRL86470.1"/>
    </source>
</evidence>
<dbReference type="RefSeq" id="WP_056956523.1">
    <property type="nucleotide sequence ID" value="NZ_AZFJ01000044.1"/>
</dbReference>
<name>A0A0R1TZD0_9LACO</name>
<evidence type="ECO:0000256" key="7">
    <source>
        <dbReference type="RuleBase" id="RU003557"/>
    </source>
</evidence>
<dbReference type="Proteomes" id="UP000051922">
    <property type="component" value="Unassembled WGS sequence"/>
</dbReference>
<keyword evidence="4 7" id="KW-0012">Acyltransferase</keyword>
<dbReference type="PANTHER" id="PTHR18919">
    <property type="entry name" value="ACETYL-COA C-ACYLTRANSFERASE"/>
    <property type="match status" value="1"/>
</dbReference>
<evidence type="ECO:0000259" key="8">
    <source>
        <dbReference type="Pfam" id="PF00108"/>
    </source>
</evidence>
<dbReference type="FunFam" id="3.40.47.10:FF:000010">
    <property type="entry name" value="Acetyl-CoA acetyltransferase (Thiolase)"/>
    <property type="match status" value="1"/>
</dbReference>
<dbReference type="Pfam" id="PF02803">
    <property type="entry name" value="Thiolase_C"/>
    <property type="match status" value="1"/>
</dbReference>
<dbReference type="EC" id="2.3.1.9" evidence="2"/>
<gene>
    <name evidence="10" type="ORF">FC50_GL000718</name>
</gene>
<dbReference type="PANTHER" id="PTHR18919:SF107">
    <property type="entry name" value="ACETYL-COA ACETYLTRANSFERASE, CYTOSOLIC"/>
    <property type="match status" value="1"/>
</dbReference>
<evidence type="ECO:0000256" key="4">
    <source>
        <dbReference type="ARBA" id="ARBA00023315"/>
    </source>
</evidence>
<dbReference type="PIRSF" id="PIRSF000429">
    <property type="entry name" value="Ac-CoA_Ac_transf"/>
    <property type="match status" value="1"/>
</dbReference>
<dbReference type="InterPro" id="IPR002155">
    <property type="entry name" value="Thiolase"/>
</dbReference>
<keyword evidence="11" id="KW-1185">Reference proteome</keyword>
<evidence type="ECO:0000256" key="6">
    <source>
        <dbReference type="PIRSR" id="PIRSR000429-1"/>
    </source>
</evidence>